<organism evidence="2 3">
    <name type="scientific">Coprinellus micaceus</name>
    <name type="common">Glistening ink-cap mushroom</name>
    <name type="synonym">Coprinus micaceus</name>
    <dbReference type="NCBI Taxonomy" id="71717"/>
    <lineage>
        <taxon>Eukaryota</taxon>
        <taxon>Fungi</taxon>
        <taxon>Dikarya</taxon>
        <taxon>Basidiomycota</taxon>
        <taxon>Agaricomycotina</taxon>
        <taxon>Agaricomycetes</taxon>
        <taxon>Agaricomycetidae</taxon>
        <taxon>Agaricales</taxon>
        <taxon>Agaricineae</taxon>
        <taxon>Psathyrellaceae</taxon>
        <taxon>Coprinellus</taxon>
    </lineage>
</organism>
<evidence type="ECO:0000313" key="3">
    <source>
        <dbReference type="Proteomes" id="UP000298030"/>
    </source>
</evidence>
<sequence length="332" mass="36904">MSDPVPDVSVLTIKNADDEPTWEVVVFQVEERIFHSFRHVFANASPVFNDRFLVTQNDLGRGSSKEKPIVLDDCNEKDFASLMKVLRPTRKHVSSGDFGLSEEEWLGVLRLSTTWEMKQIQKLSLTKLFQNEEDISPPDLILRAREYRIRSWFVKAVTRIVTGFHRTPTETLISTLGLSTACKIVDLQLDTTLTGAFGPHPSVGTPRKFVAAVPLGRLRCAACNTLLFTRPIACATNACRKVLDPSSSLVSAFIMSTAATLCLSTGTIGFYFNPTSVGCSSCQKQLFPRVTCFSCGETPVTVEKLMLGYTESMIKDHIMGAFKEELEGLYDL</sequence>
<dbReference type="EMBL" id="QPFP01000112">
    <property type="protein sequence ID" value="TEB21374.1"/>
    <property type="molecule type" value="Genomic_DNA"/>
</dbReference>
<reference evidence="2 3" key="1">
    <citation type="journal article" date="2019" name="Nat. Ecol. Evol.">
        <title>Megaphylogeny resolves global patterns of mushroom evolution.</title>
        <authorList>
            <person name="Varga T."/>
            <person name="Krizsan K."/>
            <person name="Foldi C."/>
            <person name="Dima B."/>
            <person name="Sanchez-Garcia M."/>
            <person name="Sanchez-Ramirez S."/>
            <person name="Szollosi G.J."/>
            <person name="Szarkandi J.G."/>
            <person name="Papp V."/>
            <person name="Albert L."/>
            <person name="Andreopoulos W."/>
            <person name="Angelini C."/>
            <person name="Antonin V."/>
            <person name="Barry K.W."/>
            <person name="Bougher N.L."/>
            <person name="Buchanan P."/>
            <person name="Buyck B."/>
            <person name="Bense V."/>
            <person name="Catcheside P."/>
            <person name="Chovatia M."/>
            <person name="Cooper J."/>
            <person name="Damon W."/>
            <person name="Desjardin D."/>
            <person name="Finy P."/>
            <person name="Geml J."/>
            <person name="Haridas S."/>
            <person name="Hughes K."/>
            <person name="Justo A."/>
            <person name="Karasinski D."/>
            <person name="Kautmanova I."/>
            <person name="Kiss B."/>
            <person name="Kocsube S."/>
            <person name="Kotiranta H."/>
            <person name="LaButti K.M."/>
            <person name="Lechner B.E."/>
            <person name="Liimatainen K."/>
            <person name="Lipzen A."/>
            <person name="Lukacs Z."/>
            <person name="Mihaltcheva S."/>
            <person name="Morgado L.N."/>
            <person name="Niskanen T."/>
            <person name="Noordeloos M.E."/>
            <person name="Ohm R.A."/>
            <person name="Ortiz-Santana B."/>
            <person name="Ovrebo C."/>
            <person name="Racz N."/>
            <person name="Riley R."/>
            <person name="Savchenko A."/>
            <person name="Shiryaev A."/>
            <person name="Soop K."/>
            <person name="Spirin V."/>
            <person name="Szebenyi C."/>
            <person name="Tomsovsky M."/>
            <person name="Tulloss R.E."/>
            <person name="Uehling J."/>
            <person name="Grigoriev I.V."/>
            <person name="Vagvolgyi C."/>
            <person name="Papp T."/>
            <person name="Martin F.M."/>
            <person name="Miettinen O."/>
            <person name="Hibbett D.S."/>
            <person name="Nagy L.G."/>
        </authorList>
    </citation>
    <scope>NUCLEOTIDE SEQUENCE [LARGE SCALE GENOMIC DNA]</scope>
    <source>
        <strain evidence="2 3">FP101781</strain>
    </source>
</reference>
<evidence type="ECO:0000259" key="1">
    <source>
        <dbReference type="SMART" id="SM00225"/>
    </source>
</evidence>
<dbReference type="Gene3D" id="3.30.710.10">
    <property type="entry name" value="Potassium Channel Kv1.1, Chain A"/>
    <property type="match status" value="1"/>
</dbReference>
<dbReference type="Pfam" id="PF00651">
    <property type="entry name" value="BTB"/>
    <property type="match status" value="1"/>
</dbReference>
<gene>
    <name evidence="2" type="ORF">FA13DRAFT_132087</name>
</gene>
<protein>
    <recommendedName>
        <fullName evidence="1">BTB domain-containing protein</fullName>
    </recommendedName>
</protein>
<evidence type="ECO:0000313" key="2">
    <source>
        <dbReference type="EMBL" id="TEB21374.1"/>
    </source>
</evidence>
<dbReference type="OrthoDB" id="3193844at2759"/>
<dbReference type="SUPFAM" id="SSF54695">
    <property type="entry name" value="POZ domain"/>
    <property type="match status" value="1"/>
</dbReference>
<keyword evidence="3" id="KW-1185">Reference proteome</keyword>
<name>A0A4Y7SIG8_COPMI</name>
<comment type="caution">
    <text evidence="2">The sequence shown here is derived from an EMBL/GenBank/DDBJ whole genome shotgun (WGS) entry which is preliminary data.</text>
</comment>
<dbReference type="AlphaFoldDB" id="A0A4Y7SIG8"/>
<dbReference type="Proteomes" id="UP000298030">
    <property type="component" value="Unassembled WGS sequence"/>
</dbReference>
<feature type="domain" description="BTB" evidence="1">
    <location>
        <begin position="23"/>
        <end position="132"/>
    </location>
</feature>
<accession>A0A4Y7SIG8</accession>
<dbReference type="SMART" id="SM00225">
    <property type="entry name" value="BTB"/>
    <property type="match status" value="1"/>
</dbReference>
<dbReference type="InterPro" id="IPR000210">
    <property type="entry name" value="BTB/POZ_dom"/>
</dbReference>
<dbReference type="InterPro" id="IPR011333">
    <property type="entry name" value="SKP1/BTB/POZ_sf"/>
</dbReference>
<proteinExistence type="predicted"/>